<proteinExistence type="predicted"/>
<dbReference type="PATRIC" id="fig|33960.6.peg.3016"/>
<dbReference type="EMBL" id="JYDC01000063">
    <property type="protein sequence ID" value="KZL38743.1"/>
    <property type="molecule type" value="Genomic_DNA"/>
</dbReference>
<organism evidence="1 2">
    <name type="scientific">Secundilactobacillus collinoides</name>
    <name type="common">Lactobacillus collinoides</name>
    <dbReference type="NCBI Taxonomy" id="33960"/>
    <lineage>
        <taxon>Bacteria</taxon>
        <taxon>Bacillati</taxon>
        <taxon>Bacillota</taxon>
        <taxon>Bacilli</taxon>
        <taxon>Lactobacillales</taxon>
        <taxon>Lactobacillaceae</taxon>
        <taxon>Secundilactobacillus</taxon>
    </lineage>
</organism>
<keyword evidence="2" id="KW-1185">Reference proteome</keyword>
<sequence>MTEFTDVFGITHDDCTVVKTLNNYQRIFLIEDHDHIRYVAVKDNAPKNLKLTIHWKPGHAKNIPENYFGMHKRANEATN</sequence>
<comment type="caution">
    <text evidence="1">The sequence shown here is derived from an EMBL/GenBank/DDBJ whole genome shotgun (WGS) entry which is preliminary data.</text>
</comment>
<dbReference type="AlphaFoldDB" id="A0A166GDS7"/>
<dbReference type="OrthoDB" id="2301303at2"/>
<gene>
    <name evidence="1" type="ORF">TY91_11860</name>
</gene>
<dbReference type="Proteomes" id="UP000076480">
    <property type="component" value="Unassembled WGS sequence"/>
</dbReference>
<protein>
    <submittedName>
        <fullName evidence="1">Uncharacterized protein</fullName>
    </submittedName>
</protein>
<evidence type="ECO:0000313" key="1">
    <source>
        <dbReference type="EMBL" id="KZL38743.1"/>
    </source>
</evidence>
<evidence type="ECO:0000313" key="2">
    <source>
        <dbReference type="Proteomes" id="UP000076480"/>
    </source>
</evidence>
<accession>A0A166GDS7</accession>
<name>A0A166GDS7_SECCO</name>
<reference evidence="1 2" key="1">
    <citation type="submission" date="2015-02" db="EMBL/GenBank/DDBJ databases">
        <title>Draft genome sequence of Lactobacillus collinoides CUPV2371 isolated from a natural cider, the first genome sequence of a strain of this species.</title>
        <authorList>
            <person name="Puertas A.I."/>
            <person name="Spano G."/>
            <person name="Capozzi V."/>
            <person name="Lamontanara A."/>
            <person name="Orru L."/>
            <person name="Duenas M.T."/>
        </authorList>
    </citation>
    <scope>NUCLEOTIDE SEQUENCE [LARGE SCALE GENOMIC DNA]</scope>
    <source>
        <strain evidence="1 2">237</strain>
    </source>
</reference>
<dbReference type="RefSeq" id="WP_063285585.1">
    <property type="nucleotide sequence ID" value="NZ_JYDC01000063.1"/>
</dbReference>